<name>A0A7E4W9K2_PANRE</name>
<dbReference type="WBParaSite" id="Pan_g8278.t1">
    <property type="protein sequence ID" value="Pan_g8278.t1"/>
    <property type="gene ID" value="Pan_g8278"/>
</dbReference>
<dbReference type="AlphaFoldDB" id="A0A7E4W9K2"/>
<reference evidence="2" key="2">
    <citation type="submission" date="2020-10" db="UniProtKB">
        <authorList>
            <consortium name="WormBaseParasite"/>
        </authorList>
    </citation>
    <scope>IDENTIFICATION</scope>
</reference>
<proteinExistence type="predicted"/>
<dbReference type="Proteomes" id="UP000492821">
    <property type="component" value="Unassembled WGS sequence"/>
</dbReference>
<protein>
    <submittedName>
        <fullName evidence="2">F-box domain-containing protein</fullName>
    </submittedName>
</protein>
<evidence type="ECO:0000313" key="1">
    <source>
        <dbReference type="Proteomes" id="UP000492821"/>
    </source>
</evidence>
<accession>A0A7E4W9K2</accession>
<keyword evidence="1" id="KW-1185">Reference proteome</keyword>
<evidence type="ECO:0000313" key="2">
    <source>
        <dbReference type="WBParaSite" id="Pan_g8278.t1"/>
    </source>
</evidence>
<sequence length="218" mass="24919">MPFPLFALPYGLRQRLRELANPNEVYKLQLCAPNFAGLQPILKIKKLEACIIRLETRSASIQYPLEQNYSPLKTTQTNLFDTRFASPNAAQLICNAFKDFNLKTLAIYDNCSFNNDWLDAFIKNNYVNMDNIILSAADQNVLDIEGRSLAQFLTAQSDLFYLSIQLSSPVDYERVIAQLKTLFGEHFVRSRTLVAQRVIVCWDGSNNKSHFYSFTPVS</sequence>
<reference evidence="1" key="1">
    <citation type="journal article" date="2013" name="Genetics">
        <title>The draft genome and transcriptome of Panagrellus redivivus are shaped by the harsh demands of a free-living lifestyle.</title>
        <authorList>
            <person name="Srinivasan J."/>
            <person name="Dillman A.R."/>
            <person name="Macchietto M.G."/>
            <person name="Heikkinen L."/>
            <person name="Lakso M."/>
            <person name="Fracchia K.M."/>
            <person name="Antoshechkin I."/>
            <person name="Mortazavi A."/>
            <person name="Wong G."/>
            <person name="Sternberg P.W."/>
        </authorList>
    </citation>
    <scope>NUCLEOTIDE SEQUENCE [LARGE SCALE GENOMIC DNA]</scope>
    <source>
        <strain evidence="1">MT8872</strain>
    </source>
</reference>
<organism evidence="1 2">
    <name type="scientific">Panagrellus redivivus</name>
    <name type="common">Microworm</name>
    <dbReference type="NCBI Taxonomy" id="6233"/>
    <lineage>
        <taxon>Eukaryota</taxon>
        <taxon>Metazoa</taxon>
        <taxon>Ecdysozoa</taxon>
        <taxon>Nematoda</taxon>
        <taxon>Chromadorea</taxon>
        <taxon>Rhabditida</taxon>
        <taxon>Tylenchina</taxon>
        <taxon>Panagrolaimomorpha</taxon>
        <taxon>Panagrolaimoidea</taxon>
        <taxon>Panagrolaimidae</taxon>
        <taxon>Panagrellus</taxon>
    </lineage>
</organism>